<protein>
    <recommendedName>
        <fullName evidence="2">Ubiquitin-like-conjugating enzyme ATG10</fullName>
    </recommendedName>
    <alternativeName>
        <fullName evidence="6">Autophagy-related protein 10</fullName>
    </alternativeName>
</protein>
<reference evidence="7 8" key="1">
    <citation type="journal article" date="2007" name="Nature">
        <title>Evolution of genes and genomes on the Drosophila phylogeny.</title>
        <authorList>
            <consortium name="Drosophila 12 Genomes Consortium"/>
            <person name="Clark A.G."/>
            <person name="Eisen M.B."/>
            <person name="Smith D.R."/>
            <person name="Bergman C.M."/>
            <person name="Oliver B."/>
            <person name="Markow T.A."/>
            <person name="Kaufman T.C."/>
            <person name="Kellis M."/>
            <person name="Gelbart W."/>
            <person name="Iyer V.N."/>
            <person name="Pollard D.A."/>
            <person name="Sackton T.B."/>
            <person name="Larracuente A.M."/>
            <person name="Singh N.D."/>
            <person name="Abad J.P."/>
            <person name="Abt D.N."/>
            <person name="Adryan B."/>
            <person name="Aguade M."/>
            <person name="Akashi H."/>
            <person name="Anderson W.W."/>
            <person name="Aquadro C.F."/>
            <person name="Ardell D.H."/>
            <person name="Arguello R."/>
            <person name="Artieri C.G."/>
            <person name="Barbash D.A."/>
            <person name="Barker D."/>
            <person name="Barsanti P."/>
            <person name="Batterham P."/>
            <person name="Batzoglou S."/>
            <person name="Begun D."/>
            <person name="Bhutkar A."/>
            <person name="Blanco E."/>
            <person name="Bosak S.A."/>
            <person name="Bradley R.K."/>
            <person name="Brand A.D."/>
            <person name="Brent M.R."/>
            <person name="Brooks A.N."/>
            <person name="Brown R.H."/>
            <person name="Butlin R.K."/>
            <person name="Caggese C."/>
            <person name="Calvi B.R."/>
            <person name="Bernardo de Carvalho A."/>
            <person name="Caspi A."/>
            <person name="Castrezana S."/>
            <person name="Celniker S.E."/>
            <person name="Chang J.L."/>
            <person name="Chapple C."/>
            <person name="Chatterji S."/>
            <person name="Chinwalla A."/>
            <person name="Civetta A."/>
            <person name="Clifton S.W."/>
            <person name="Comeron J.M."/>
            <person name="Costello J.C."/>
            <person name="Coyne J.A."/>
            <person name="Daub J."/>
            <person name="David R.G."/>
            <person name="Delcher A.L."/>
            <person name="Delehaunty K."/>
            <person name="Do C.B."/>
            <person name="Ebling H."/>
            <person name="Edwards K."/>
            <person name="Eickbush T."/>
            <person name="Evans J.D."/>
            <person name="Filipski A."/>
            <person name="Findeiss S."/>
            <person name="Freyhult E."/>
            <person name="Fulton L."/>
            <person name="Fulton R."/>
            <person name="Garcia A.C."/>
            <person name="Gardiner A."/>
            <person name="Garfield D.A."/>
            <person name="Garvin B.E."/>
            <person name="Gibson G."/>
            <person name="Gilbert D."/>
            <person name="Gnerre S."/>
            <person name="Godfrey J."/>
            <person name="Good R."/>
            <person name="Gotea V."/>
            <person name="Gravely B."/>
            <person name="Greenberg A.J."/>
            <person name="Griffiths-Jones S."/>
            <person name="Gross S."/>
            <person name="Guigo R."/>
            <person name="Gustafson E.A."/>
            <person name="Haerty W."/>
            <person name="Hahn M.W."/>
            <person name="Halligan D.L."/>
            <person name="Halpern A.L."/>
            <person name="Halter G.M."/>
            <person name="Han M.V."/>
            <person name="Heger A."/>
            <person name="Hillier L."/>
            <person name="Hinrichs A.S."/>
            <person name="Holmes I."/>
            <person name="Hoskins R.A."/>
            <person name="Hubisz M.J."/>
            <person name="Hultmark D."/>
            <person name="Huntley M.A."/>
            <person name="Jaffe D.B."/>
            <person name="Jagadeeshan S."/>
            <person name="Jeck W.R."/>
            <person name="Johnson J."/>
            <person name="Jones C.D."/>
            <person name="Jordan W.C."/>
            <person name="Karpen G.H."/>
            <person name="Kataoka E."/>
            <person name="Keightley P.D."/>
            <person name="Kheradpour P."/>
            <person name="Kirkness E.F."/>
            <person name="Koerich L.B."/>
            <person name="Kristiansen K."/>
            <person name="Kudrna D."/>
            <person name="Kulathinal R.J."/>
            <person name="Kumar S."/>
            <person name="Kwok R."/>
            <person name="Lander E."/>
            <person name="Langley C.H."/>
            <person name="Lapoint R."/>
            <person name="Lazzaro B.P."/>
            <person name="Lee S.J."/>
            <person name="Levesque L."/>
            <person name="Li R."/>
            <person name="Lin C.F."/>
            <person name="Lin M.F."/>
            <person name="Lindblad-Toh K."/>
            <person name="Llopart A."/>
            <person name="Long M."/>
            <person name="Low L."/>
            <person name="Lozovsky E."/>
            <person name="Lu J."/>
            <person name="Luo M."/>
            <person name="Machado C.A."/>
            <person name="Makalowski W."/>
            <person name="Marzo M."/>
            <person name="Matsuda M."/>
            <person name="Matzkin L."/>
            <person name="McAllister B."/>
            <person name="McBride C.S."/>
            <person name="McKernan B."/>
            <person name="McKernan K."/>
            <person name="Mendez-Lago M."/>
            <person name="Minx P."/>
            <person name="Mollenhauer M.U."/>
            <person name="Montooth K."/>
            <person name="Mount S.M."/>
            <person name="Mu X."/>
            <person name="Myers E."/>
            <person name="Negre B."/>
            <person name="Newfeld S."/>
            <person name="Nielsen R."/>
            <person name="Noor M.A."/>
            <person name="O'Grady P."/>
            <person name="Pachter L."/>
            <person name="Papaceit M."/>
            <person name="Parisi M.J."/>
            <person name="Parisi M."/>
            <person name="Parts L."/>
            <person name="Pedersen J.S."/>
            <person name="Pesole G."/>
            <person name="Phillippy A.M."/>
            <person name="Ponting C.P."/>
            <person name="Pop M."/>
            <person name="Porcelli D."/>
            <person name="Powell J.R."/>
            <person name="Prohaska S."/>
            <person name="Pruitt K."/>
            <person name="Puig M."/>
            <person name="Quesneville H."/>
            <person name="Ram K.R."/>
            <person name="Rand D."/>
            <person name="Rasmussen M.D."/>
            <person name="Reed L.K."/>
            <person name="Reenan R."/>
            <person name="Reily A."/>
            <person name="Remington K.A."/>
            <person name="Rieger T.T."/>
            <person name="Ritchie M.G."/>
            <person name="Robin C."/>
            <person name="Rogers Y.H."/>
            <person name="Rohde C."/>
            <person name="Rozas J."/>
            <person name="Rubenfield M.J."/>
            <person name="Ruiz A."/>
            <person name="Russo S."/>
            <person name="Salzberg S.L."/>
            <person name="Sanchez-Gracia A."/>
            <person name="Saranga D.J."/>
            <person name="Sato H."/>
            <person name="Schaeffer S.W."/>
            <person name="Schatz M.C."/>
            <person name="Schlenke T."/>
            <person name="Schwartz R."/>
            <person name="Segarra C."/>
            <person name="Singh R.S."/>
            <person name="Sirot L."/>
            <person name="Sirota M."/>
            <person name="Sisneros N.B."/>
            <person name="Smith C.D."/>
            <person name="Smith T.F."/>
            <person name="Spieth J."/>
            <person name="Stage D.E."/>
            <person name="Stark A."/>
            <person name="Stephan W."/>
            <person name="Strausberg R.L."/>
            <person name="Strempel S."/>
            <person name="Sturgill D."/>
            <person name="Sutton G."/>
            <person name="Sutton G.G."/>
            <person name="Tao W."/>
            <person name="Teichmann S."/>
            <person name="Tobari Y.N."/>
            <person name="Tomimura Y."/>
            <person name="Tsolas J.M."/>
            <person name="Valente V.L."/>
            <person name="Venter E."/>
            <person name="Venter J.C."/>
            <person name="Vicario S."/>
            <person name="Vieira F.G."/>
            <person name="Vilella A.J."/>
            <person name="Villasante A."/>
            <person name="Walenz B."/>
            <person name="Wang J."/>
            <person name="Wasserman M."/>
            <person name="Watts T."/>
            <person name="Wilson D."/>
            <person name="Wilson R.K."/>
            <person name="Wing R.A."/>
            <person name="Wolfner M.F."/>
            <person name="Wong A."/>
            <person name="Wong G.K."/>
            <person name="Wu C.I."/>
            <person name="Wu G."/>
            <person name="Yamamoto D."/>
            <person name="Yang H.P."/>
            <person name="Yang S.P."/>
            <person name="Yorke J.A."/>
            <person name="Yoshida K."/>
            <person name="Zdobnov E."/>
            <person name="Zhang P."/>
            <person name="Zhang Y."/>
            <person name="Zimin A.V."/>
            <person name="Baldwin J."/>
            <person name="Abdouelleil A."/>
            <person name="Abdulkadir J."/>
            <person name="Abebe A."/>
            <person name="Abera B."/>
            <person name="Abreu J."/>
            <person name="Acer S.C."/>
            <person name="Aftuck L."/>
            <person name="Alexander A."/>
            <person name="An P."/>
            <person name="Anderson E."/>
            <person name="Anderson S."/>
            <person name="Arachi H."/>
            <person name="Azer M."/>
            <person name="Bachantsang P."/>
            <person name="Barry A."/>
            <person name="Bayul T."/>
            <person name="Berlin A."/>
            <person name="Bessette D."/>
            <person name="Bloom T."/>
            <person name="Blye J."/>
            <person name="Boguslavskiy L."/>
            <person name="Bonnet C."/>
            <person name="Boukhgalter B."/>
            <person name="Bourzgui I."/>
            <person name="Brown A."/>
            <person name="Cahill P."/>
            <person name="Channer S."/>
            <person name="Cheshatsang Y."/>
            <person name="Chuda L."/>
            <person name="Citroen M."/>
            <person name="Collymore A."/>
            <person name="Cooke P."/>
            <person name="Costello M."/>
            <person name="D'Aco K."/>
            <person name="Daza R."/>
            <person name="De Haan G."/>
            <person name="DeGray S."/>
            <person name="DeMaso C."/>
            <person name="Dhargay N."/>
            <person name="Dooley K."/>
            <person name="Dooley E."/>
            <person name="Doricent M."/>
            <person name="Dorje P."/>
            <person name="Dorjee K."/>
            <person name="Dupes A."/>
            <person name="Elong R."/>
            <person name="Falk J."/>
            <person name="Farina A."/>
            <person name="Faro S."/>
            <person name="Ferguson D."/>
            <person name="Fisher S."/>
            <person name="Foley C.D."/>
            <person name="Franke A."/>
            <person name="Friedrich D."/>
            <person name="Gadbois L."/>
            <person name="Gearin G."/>
            <person name="Gearin C.R."/>
            <person name="Giannoukos G."/>
            <person name="Goode T."/>
            <person name="Graham J."/>
            <person name="Grandbois E."/>
            <person name="Grewal S."/>
            <person name="Gyaltsen K."/>
            <person name="Hafez N."/>
            <person name="Hagos B."/>
            <person name="Hall J."/>
            <person name="Henson C."/>
            <person name="Hollinger A."/>
            <person name="Honan T."/>
            <person name="Huard M.D."/>
            <person name="Hughes L."/>
            <person name="Hurhula B."/>
            <person name="Husby M.E."/>
            <person name="Kamat A."/>
            <person name="Kanga B."/>
            <person name="Kashin S."/>
            <person name="Khazanovich D."/>
            <person name="Kisner P."/>
            <person name="Lance K."/>
            <person name="Lara M."/>
            <person name="Lee W."/>
            <person name="Lennon N."/>
            <person name="Letendre F."/>
            <person name="LeVine R."/>
            <person name="Lipovsky A."/>
            <person name="Liu X."/>
            <person name="Liu J."/>
            <person name="Liu S."/>
            <person name="Lokyitsang T."/>
            <person name="Lokyitsang Y."/>
            <person name="Lubonja R."/>
            <person name="Lui A."/>
            <person name="MacDonald P."/>
            <person name="Magnisalis V."/>
            <person name="Maru K."/>
            <person name="Matthews C."/>
            <person name="McCusker W."/>
            <person name="McDonough S."/>
            <person name="Mehta T."/>
            <person name="Meldrim J."/>
            <person name="Meneus L."/>
            <person name="Mihai O."/>
            <person name="Mihalev A."/>
            <person name="Mihova T."/>
            <person name="Mittelman R."/>
            <person name="Mlenga V."/>
            <person name="Montmayeur A."/>
            <person name="Mulrain L."/>
            <person name="Navidi A."/>
            <person name="Naylor J."/>
            <person name="Negash T."/>
            <person name="Nguyen T."/>
            <person name="Nguyen N."/>
            <person name="Nicol R."/>
            <person name="Norbu C."/>
            <person name="Norbu N."/>
            <person name="Novod N."/>
            <person name="O'Neill B."/>
            <person name="Osman S."/>
            <person name="Markiewicz E."/>
            <person name="Oyono O.L."/>
            <person name="Patti C."/>
            <person name="Phunkhang P."/>
            <person name="Pierre F."/>
            <person name="Priest M."/>
            <person name="Raghuraman S."/>
            <person name="Rege F."/>
            <person name="Reyes R."/>
            <person name="Rise C."/>
            <person name="Rogov P."/>
            <person name="Ross K."/>
            <person name="Ryan E."/>
            <person name="Settipalli S."/>
            <person name="Shea T."/>
            <person name="Sherpa N."/>
            <person name="Shi L."/>
            <person name="Shih D."/>
            <person name="Sparrow T."/>
            <person name="Spaulding J."/>
            <person name="Stalker J."/>
            <person name="Stange-Thomann N."/>
            <person name="Stavropoulos S."/>
            <person name="Stone C."/>
            <person name="Strader C."/>
            <person name="Tesfaye S."/>
            <person name="Thomson T."/>
            <person name="Thoulutsang Y."/>
            <person name="Thoulutsang D."/>
            <person name="Topham K."/>
            <person name="Topping I."/>
            <person name="Tsamla T."/>
            <person name="Vassiliev H."/>
            <person name="Vo A."/>
            <person name="Wangchuk T."/>
            <person name="Wangdi T."/>
            <person name="Weiand M."/>
            <person name="Wilkinson J."/>
            <person name="Wilson A."/>
            <person name="Yadav S."/>
            <person name="Young G."/>
            <person name="Yu Q."/>
            <person name="Zembek L."/>
            <person name="Zhong D."/>
            <person name="Zimmer A."/>
            <person name="Zwirko Z."/>
            <person name="Jaffe D.B."/>
            <person name="Alvarez P."/>
            <person name="Brockman W."/>
            <person name="Butler J."/>
            <person name="Chin C."/>
            <person name="Gnerre S."/>
            <person name="Grabherr M."/>
            <person name="Kleber M."/>
            <person name="Mauceli E."/>
            <person name="MacCallum I."/>
        </authorList>
    </citation>
    <scope>NUCLEOTIDE SEQUENCE [LARGE SCALE GENOMIC DNA]</scope>
    <source>
        <strain evidence="8">Tucson 15287-2541.00</strain>
    </source>
</reference>
<dbReference type="SMR" id="B4J851"/>
<evidence type="ECO:0000313" key="8">
    <source>
        <dbReference type="Proteomes" id="UP000001070"/>
    </source>
</evidence>
<evidence type="ECO:0000256" key="2">
    <source>
        <dbReference type="ARBA" id="ARBA00021099"/>
    </source>
</evidence>
<dbReference type="PhylomeDB" id="B4J851"/>
<dbReference type="EMBL" id="CH916367">
    <property type="protein sequence ID" value="EDW01188.1"/>
    <property type="molecule type" value="Genomic_DNA"/>
</dbReference>
<name>B4J851_DROGR</name>
<evidence type="ECO:0000256" key="5">
    <source>
        <dbReference type="ARBA" id="ARBA00023006"/>
    </source>
</evidence>
<evidence type="ECO:0000256" key="3">
    <source>
        <dbReference type="ARBA" id="ARBA00022679"/>
    </source>
</evidence>
<dbReference type="Gene3D" id="3.30.1460.50">
    <property type="match status" value="1"/>
</dbReference>
<dbReference type="GO" id="GO:0032446">
    <property type="term" value="P:protein modification by small protein conjugation"/>
    <property type="evidence" value="ECO:0007669"/>
    <property type="project" value="TreeGrafter"/>
</dbReference>
<dbReference type="PANTHER" id="PTHR14957:SF1">
    <property type="entry name" value="UBIQUITIN-LIKE-CONJUGATING ENZYME ATG10"/>
    <property type="match status" value="1"/>
</dbReference>
<evidence type="ECO:0000256" key="6">
    <source>
        <dbReference type="ARBA" id="ARBA00029833"/>
    </source>
</evidence>
<dbReference type="InterPro" id="IPR007135">
    <property type="entry name" value="Atg3/Atg10"/>
</dbReference>
<dbReference type="HOGENOM" id="CLU_072332_4_1_1"/>
<dbReference type="InParanoid" id="B4J851"/>
<dbReference type="KEGG" id="dgr:6561164"/>
<dbReference type="PANTHER" id="PTHR14957">
    <property type="entry name" value="UBIQUITIN-LIKE-CONJUGATING ENZYME ATG10"/>
    <property type="match status" value="1"/>
</dbReference>
<dbReference type="GO" id="GO:0000045">
    <property type="term" value="P:autophagosome assembly"/>
    <property type="evidence" value="ECO:0007669"/>
    <property type="project" value="TreeGrafter"/>
</dbReference>
<keyword evidence="8" id="KW-1185">Reference proteome</keyword>
<dbReference type="GO" id="GO:0005829">
    <property type="term" value="C:cytosol"/>
    <property type="evidence" value="ECO:0007669"/>
    <property type="project" value="TreeGrafter"/>
</dbReference>
<keyword evidence="3" id="KW-0808">Transferase</keyword>
<dbReference type="OrthoDB" id="4089664at2759"/>
<evidence type="ECO:0000313" key="7">
    <source>
        <dbReference type="EMBL" id="EDW01188.1"/>
    </source>
</evidence>
<dbReference type="AlphaFoldDB" id="B4J851"/>
<evidence type="ECO:0000256" key="1">
    <source>
        <dbReference type="ARBA" id="ARBA00005696"/>
    </source>
</evidence>
<dbReference type="GO" id="GO:0061651">
    <property type="term" value="F:Atg12 conjugating enzyme activity"/>
    <property type="evidence" value="ECO:0007669"/>
    <property type="project" value="TreeGrafter"/>
</dbReference>
<organism evidence="8">
    <name type="scientific">Drosophila grimshawi</name>
    <name type="common">Hawaiian fruit fly</name>
    <name type="synonym">Idiomyia grimshawi</name>
    <dbReference type="NCBI Taxonomy" id="7222"/>
    <lineage>
        <taxon>Eukaryota</taxon>
        <taxon>Metazoa</taxon>
        <taxon>Ecdysozoa</taxon>
        <taxon>Arthropoda</taxon>
        <taxon>Hexapoda</taxon>
        <taxon>Insecta</taxon>
        <taxon>Pterygota</taxon>
        <taxon>Neoptera</taxon>
        <taxon>Endopterygota</taxon>
        <taxon>Diptera</taxon>
        <taxon>Brachycera</taxon>
        <taxon>Muscomorpha</taxon>
        <taxon>Ephydroidea</taxon>
        <taxon>Drosophilidae</taxon>
        <taxon>Drosophila</taxon>
        <taxon>Hawaiian Drosophila</taxon>
    </lineage>
</organism>
<sequence length="174" mass="20356">MSDAETHKTLTWPEFLKEAKQFLDKSHELNDNWELVEKDDQEPNSFLRYSQKIKCKVSNDLINIEYHIVYSVSYQVPMLYFQAHRSDGSLLDVEATWSLFMPDASRSDLYEMLTQMEHPVLFRPFMALHPCRTSEILAQFGRKSENILITFISLYGPYVKLNLSNSYGLDCSKI</sequence>
<dbReference type="STRING" id="7222.B4J851"/>
<dbReference type="OMA" id="YHIVYSV"/>
<keyword evidence="4" id="KW-0833">Ubl conjugation pathway</keyword>
<evidence type="ECO:0000256" key="4">
    <source>
        <dbReference type="ARBA" id="ARBA00022786"/>
    </source>
</evidence>
<dbReference type="eggNOG" id="KOG4741">
    <property type="taxonomic scope" value="Eukaryota"/>
</dbReference>
<dbReference type="Proteomes" id="UP000001070">
    <property type="component" value="Unassembled WGS sequence"/>
</dbReference>
<gene>
    <name evidence="7" type="primary">Dgri\GH21294</name>
    <name evidence="7" type="ORF">Dgri_GH21294</name>
</gene>
<accession>B4J851</accession>
<keyword evidence="5" id="KW-0072">Autophagy</keyword>
<dbReference type="GO" id="GO:0000422">
    <property type="term" value="P:autophagy of mitochondrion"/>
    <property type="evidence" value="ECO:0007669"/>
    <property type="project" value="TreeGrafter"/>
</dbReference>
<comment type="similarity">
    <text evidence="1">Belongs to the ATG10 family.</text>
</comment>
<dbReference type="Pfam" id="PF03987">
    <property type="entry name" value="Autophagy_act_C"/>
    <property type="match status" value="1"/>
</dbReference>
<dbReference type="FunCoup" id="B4J851">
    <property type="interactions" value="95"/>
</dbReference>
<proteinExistence type="inferred from homology"/>